<name>A0A2T9Z350_9FUNG</name>
<organism evidence="1 2">
    <name type="scientific">Smittium megazygosporum</name>
    <dbReference type="NCBI Taxonomy" id="133381"/>
    <lineage>
        <taxon>Eukaryota</taxon>
        <taxon>Fungi</taxon>
        <taxon>Fungi incertae sedis</taxon>
        <taxon>Zoopagomycota</taxon>
        <taxon>Kickxellomycotina</taxon>
        <taxon>Harpellomycetes</taxon>
        <taxon>Harpellales</taxon>
        <taxon>Legeriomycetaceae</taxon>
        <taxon>Smittium</taxon>
    </lineage>
</organism>
<evidence type="ECO:0000313" key="2">
    <source>
        <dbReference type="Proteomes" id="UP000245609"/>
    </source>
</evidence>
<dbReference type="EMBL" id="MBFS01002323">
    <property type="protein sequence ID" value="PVU98999.1"/>
    <property type="molecule type" value="Genomic_DNA"/>
</dbReference>
<sequence>MVCGFITYDDVGKILDKYYSNGYAARRRLKKYCKNNQNMALSQKINALYWSSHSPDMNPTKNSIIPHLEALTDISWTLAHSVNAANDLWRSLDDSANKTASSAKSSPGLGGALYPWYIELYIPLLFGIQLALCTSCPPSLGLVPLYWYPSSSESVL</sequence>
<feature type="non-terminal residue" evidence="1">
    <location>
        <position position="156"/>
    </location>
</feature>
<comment type="caution">
    <text evidence="1">The sequence shown here is derived from an EMBL/GenBank/DDBJ whole genome shotgun (WGS) entry which is preliminary data.</text>
</comment>
<dbReference type="Proteomes" id="UP000245609">
    <property type="component" value="Unassembled WGS sequence"/>
</dbReference>
<gene>
    <name evidence="1" type="ORF">BB560_005570</name>
</gene>
<keyword evidence="2" id="KW-1185">Reference proteome</keyword>
<reference evidence="1 2" key="1">
    <citation type="journal article" date="2018" name="MBio">
        <title>Comparative Genomics Reveals the Core Gene Toolbox for the Fungus-Insect Symbiosis.</title>
        <authorList>
            <person name="Wang Y."/>
            <person name="Stata M."/>
            <person name="Wang W."/>
            <person name="Stajich J.E."/>
            <person name="White M.M."/>
            <person name="Moncalvo J.M."/>
        </authorList>
    </citation>
    <scope>NUCLEOTIDE SEQUENCE [LARGE SCALE GENOMIC DNA]</scope>
    <source>
        <strain evidence="1 2">SC-DP-2</strain>
    </source>
</reference>
<proteinExistence type="predicted"/>
<accession>A0A2T9Z350</accession>
<protein>
    <submittedName>
        <fullName evidence="1">Uncharacterized protein</fullName>
    </submittedName>
</protein>
<dbReference type="AlphaFoldDB" id="A0A2T9Z350"/>
<evidence type="ECO:0000313" key="1">
    <source>
        <dbReference type="EMBL" id="PVU98999.1"/>
    </source>
</evidence>